<dbReference type="PRINTS" id="PR00502">
    <property type="entry name" value="NUDIXFAMILY"/>
</dbReference>
<dbReference type="InterPro" id="IPR000086">
    <property type="entry name" value="NUDIX_hydrolase_dom"/>
</dbReference>
<dbReference type="PANTHER" id="PTHR11839:SF1">
    <property type="entry name" value="ADP-SUGAR PYROPHOSPHATASE"/>
    <property type="match status" value="1"/>
</dbReference>
<dbReference type="OrthoDB" id="10249920at2759"/>
<dbReference type="Pfam" id="PF00293">
    <property type="entry name" value="NUDIX"/>
    <property type="match status" value="1"/>
</dbReference>
<accession>A0A9W8IR49</accession>
<dbReference type="InterPro" id="IPR015797">
    <property type="entry name" value="NUDIX_hydrolase-like_dom_sf"/>
</dbReference>
<dbReference type="PROSITE" id="PS51462">
    <property type="entry name" value="NUDIX"/>
    <property type="match status" value="1"/>
</dbReference>
<gene>
    <name evidence="4" type="ORF">H1R20_g16165</name>
</gene>
<organism evidence="4 5">
    <name type="scientific">Candolleomyces eurysporus</name>
    <dbReference type="NCBI Taxonomy" id="2828524"/>
    <lineage>
        <taxon>Eukaryota</taxon>
        <taxon>Fungi</taxon>
        <taxon>Dikarya</taxon>
        <taxon>Basidiomycota</taxon>
        <taxon>Agaricomycotina</taxon>
        <taxon>Agaricomycetes</taxon>
        <taxon>Agaricomycetidae</taxon>
        <taxon>Agaricales</taxon>
        <taxon>Agaricineae</taxon>
        <taxon>Psathyrellaceae</taxon>
        <taxon>Candolleomyces</taxon>
    </lineage>
</organism>
<evidence type="ECO:0000259" key="3">
    <source>
        <dbReference type="PROSITE" id="PS51462"/>
    </source>
</evidence>
<keyword evidence="5" id="KW-1185">Reference proteome</keyword>
<dbReference type="SUPFAM" id="SSF55811">
    <property type="entry name" value="Nudix"/>
    <property type="match status" value="1"/>
</dbReference>
<dbReference type="GO" id="GO:0047631">
    <property type="term" value="F:ADP-ribose diphosphatase activity"/>
    <property type="evidence" value="ECO:0007669"/>
    <property type="project" value="TreeGrafter"/>
</dbReference>
<dbReference type="PANTHER" id="PTHR11839">
    <property type="entry name" value="UDP/ADP-SUGAR PYROPHOSPHATASE"/>
    <property type="match status" value="1"/>
</dbReference>
<protein>
    <recommendedName>
        <fullName evidence="3">Nudix hydrolase domain-containing protein</fullName>
    </recommendedName>
</protein>
<proteinExistence type="inferred from homology"/>
<evidence type="ECO:0000256" key="2">
    <source>
        <dbReference type="RuleBase" id="RU003476"/>
    </source>
</evidence>
<dbReference type="InterPro" id="IPR020476">
    <property type="entry name" value="Nudix_hydrolase"/>
</dbReference>
<feature type="non-terminal residue" evidence="4">
    <location>
        <position position="1"/>
    </location>
</feature>
<evidence type="ECO:0000313" key="5">
    <source>
        <dbReference type="Proteomes" id="UP001140091"/>
    </source>
</evidence>
<dbReference type="PROSITE" id="PS00893">
    <property type="entry name" value="NUDIX_BOX"/>
    <property type="match status" value="1"/>
</dbReference>
<evidence type="ECO:0000313" key="4">
    <source>
        <dbReference type="EMBL" id="KAJ2920927.1"/>
    </source>
</evidence>
<dbReference type="Gene3D" id="3.90.79.10">
    <property type="entry name" value="Nucleoside Triphosphate Pyrophosphohydrolase"/>
    <property type="match status" value="1"/>
</dbReference>
<feature type="domain" description="Nudix hydrolase" evidence="3">
    <location>
        <begin position="48"/>
        <end position="189"/>
    </location>
</feature>
<dbReference type="CDD" id="cd18888">
    <property type="entry name" value="NUDIX_ADPRase_Nudt5"/>
    <property type="match status" value="1"/>
</dbReference>
<dbReference type="GO" id="GO:0006753">
    <property type="term" value="P:nucleoside phosphate metabolic process"/>
    <property type="evidence" value="ECO:0007669"/>
    <property type="project" value="TreeGrafter"/>
</dbReference>
<evidence type="ECO:0000256" key="1">
    <source>
        <dbReference type="ARBA" id="ARBA00022801"/>
    </source>
</evidence>
<comment type="similarity">
    <text evidence="2">Belongs to the Nudix hydrolase family.</text>
</comment>
<comment type="caution">
    <text evidence="4">The sequence shown here is derived from an EMBL/GenBank/DDBJ whole genome shotgun (WGS) entry which is preliminary data.</text>
</comment>
<dbReference type="FunFam" id="3.90.79.10:FF:000016">
    <property type="entry name" value="ADP-sugar pyrophosphatase isoform X1"/>
    <property type="match status" value="1"/>
</dbReference>
<dbReference type="GO" id="GO:0019693">
    <property type="term" value="P:ribose phosphate metabolic process"/>
    <property type="evidence" value="ECO:0007669"/>
    <property type="project" value="TreeGrafter"/>
</dbReference>
<name>A0A9W8IR49_9AGAR</name>
<reference evidence="4" key="1">
    <citation type="submission" date="2022-06" db="EMBL/GenBank/DDBJ databases">
        <title>Genome Sequence of Candolleomyces eurysporus.</title>
        <authorList>
            <person name="Buettner E."/>
        </authorList>
    </citation>
    <scope>NUCLEOTIDE SEQUENCE</scope>
    <source>
        <strain evidence="4">VTCC 930004</strain>
    </source>
</reference>
<dbReference type="GO" id="GO:0005634">
    <property type="term" value="C:nucleus"/>
    <property type="evidence" value="ECO:0007669"/>
    <property type="project" value="TreeGrafter"/>
</dbReference>
<keyword evidence="1 2" id="KW-0378">Hydrolase</keyword>
<dbReference type="Proteomes" id="UP001140091">
    <property type="component" value="Unassembled WGS sequence"/>
</dbReference>
<sequence length="208" mass="23164">MSASKVVASKELSTSDARWITLKKLTYTDPDGKQRPWEMAERKTRSSSGIDAVAIFAVIRSRKNSFPISTVIIEQFRPPIDKVVIELPAGLIDEGETPETTAIRELEEETGYKAESIIEVSPTIVSDPGMTNANMKLVTVSVWFDDEIQTPVPHLEPGEHIVTKVVPISKLYDELQEYDKKGFAVDARLSHFASAYQFAQKIKDGNLP</sequence>
<dbReference type="InterPro" id="IPR020084">
    <property type="entry name" value="NUDIX_hydrolase_CS"/>
</dbReference>
<dbReference type="EMBL" id="JANBPK010001718">
    <property type="protein sequence ID" value="KAJ2920927.1"/>
    <property type="molecule type" value="Genomic_DNA"/>
</dbReference>
<dbReference type="AlphaFoldDB" id="A0A9W8IR49"/>